<organism evidence="2 3">
    <name type="scientific">Polycladomyces subterraneus</name>
    <dbReference type="NCBI Taxonomy" id="1016997"/>
    <lineage>
        <taxon>Bacteria</taxon>
        <taxon>Bacillati</taxon>
        <taxon>Bacillota</taxon>
        <taxon>Bacilli</taxon>
        <taxon>Bacillales</taxon>
        <taxon>Thermoactinomycetaceae</taxon>
        <taxon>Polycladomyces</taxon>
    </lineage>
</organism>
<feature type="domain" description="Elongation factor G-binding protein N-terminal" evidence="1">
    <location>
        <begin position="4"/>
        <end position="46"/>
    </location>
</feature>
<comment type="caution">
    <text evidence="2">The sequence shown here is derived from an EMBL/GenBank/DDBJ whole genome shotgun (WGS) entry which is preliminary data.</text>
</comment>
<dbReference type="Proteomes" id="UP001174196">
    <property type="component" value="Unassembled WGS sequence"/>
</dbReference>
<reference evidence="2" key="1">
    <citation type="submission" date="2022-08" db="EMBL/GenBank/DDBJ databases">
        <title>Polycladomyces zharkentsis sp. nov., a novel thermophilic CMC and starch-degrading bacterium isolated from a geothermal spring in Kazakhstan.</title>
        <authorList>
            <person name="Mashzhan A."/>
            <person name="Kistaubaeva A."/>
            <person name="Javier-Lopez R."/>
            <person name="Birkeland N.-K."/>
        </authorList>
    </citation>
    <scope>NUCLEOTIDE SEQUENCE</scope>
    <source>
        <strain evidence="2">KSR 13</strain>
    </source>
</reference>
<evidence type="ECO:0000313" key="3">
    <source>
        <dbReference type="Proteomes" id="UP001174196"/>
    </source>
</evidence>
<evidence type="ECO:0000313" key="2">
    <source>
        <dbReference type="EMBL" id="MDN4593822.1"/>
    </source>
</evidence>
<keyword evidence="3" id="KW-1185">Reference proteome</keyword>
<dbReference type="RefSeq" id="WP_301238512.1">
    <property type="nucleotide sequence ID" value="NZ_JANRHH010000032.1"/>
</dbReference>
<dbReference type="InterPro" id="IPR038344">
    <property type="entry name" value="EF-G_N_sf"/>
</dbReference>
<protein>
    <recommendedName>
        <fullName evidence="1">Elongation factor G-binding protein N-terminal domain-containing protein</fullName>
    </recommendedName>
</protein>
<sequence>MEPFLQNHQYNCIAQQAHVLLSALQTSTDSNVVEAVRYSAVSKAFEARNVPFARLLQSCRPTFLAI</sequence>
<dbReference type="EMBL" id="JANRHH010000032">
    <property type="protein sequence ID" value="MDN4593822.1"/>
    <property type="molecule type" value="Genomic_DNA"/>
</dbReference>
<name>A0ABT8IN74_9BACL</name>
<accession>A0ABT8IN74</accession>
<proteinExistence type="predicted"/>
<dbReference type="Pfam" id="PF07299">
    <property type="entry name" value="EF-G-binding_N"/>
    <property type="match status" value="1"/>
</dbReference>
<dbReference type="Gene3D" id="1.20.1280.250">
    <property type="match status" value="1"/>
</dbReference>
<gene>
    <name evidence="2" type="ORF">NWF35_07910</name>
</gene>
<evidence type="ECO:0000259" key="1">
    <source>
        <dbReference type="Pfam" id="PF07299"/>
    </source>
</evidence>
<dbReference type="InterPro" id="IPR010841">
    <property type="entry name" value="EF-G-binding_N"/>
</dbReference>